<accession>A0AAE8BEF1</accession>
<proteinExistence type="predicted"/>
<name>A0AAE8BEF1_9CAUD</name>
<protein>
    <submittedName>
        <fullName evidence="1">Pentalenene synthase</fullName>
    </submittedName>
</protein>
<dbReference type="EMBL" id="MZ348422">
    <property type="protein sequence ID" value="QYN79895.1"/>
    <property type="molecule type" value="Genomic_DNA"/>
</dbReference>
<organism evidence="1 2">
    <name type="scientific">Kosakonia phage Kc263</name>
    <dbReference type="NCBI Taxonomy" id="2863194"/>
    <lineage>
        <taxon>Viruses</taxon>
        <taxon>Duplodnaviria</taxon>
        <taxon>Heunggongvirae</taxon>
        <taxon>Uroviricota</taxon>
        <taxon>Caudoviricetes</taxon>
        <taxon>Chimalliviridae</taxon>
        <taxon>Branisovskavirus</taxon>
        <taxon>Branisovskavirus Kc263</taxon>
    </lineage>
</organism>
<dbReference type="GeneID" id="77953072"/>
<reference evidence="1" key="1">
    <citation type="journal article" date="2021" name="Viruses">
        <title>Novel Viruses That Lyse Plant and Human Strains of Kosakonia cowanii.</title>
        <authorList>
            <person name="Petrzik K."/>
            <person name="Brazdova S."/>
            <person name="Krawczyk K."/>
        </authorList>
    </citation>
    <scope>NUCLEOTIDE SEQUENCE</scope>
</reference>
<evidence type="ECO:0000313" key="2">
    <source>
        <dbReference type="Proteomes" id="UP000828443"/>
    </source>
</evidence>
<dbReference type="Proteomes" id="UP000828443">
    <property type="component" value="Segment"/>
</dbReference>
<keyword evidence="2" id="KW-1185">Reference proteome</keyword>
<dbReference type="KEGG" id="vg:77953072"/>
<dbReference type="RefSeq" id="YP_010676707.1">
    <property type="nucleotide sequence ID" value="NC_071015.1"/>
</dbReference>
<sequence>MAVTIGPASRQEHTAALEFLFGSVENYYKSPELKHVKDRAQECQDLIDGVTKFYNDTYRATPWYRLYTKITIGVGRYLVFKVLCGNLAHMKVCYENQRGLPAKVMIHRLDGEFRAILEPYQDIINTVRERYVK</sequence>
<evidence type="ECO:0000313" key="1">
    <source>
        <dbReference type="EMBL" id="QYN79895.1"/>
    </source>
</evidence>